<evidence type="ECO:0000313" key="1">
    <source>
        <dbReference type="EMBL" id="QBK92660.1"/>
    </source>
</evidence>
<proteinExistence type="predicted"/>
<reference evidence="1" key="1">
    <citation type="journal article" date="2019" name="MBio">
        <title>Virus Genomes from Deep Sea Sediments Expand the Ocean Megavirome and Support Independent Origins of Viral Gigantism.</title>
        <authorList>
            <person name="Backstrom D."/>
            <person name="Yutin N."/>
            <person name="Jorgensen S.L."/>
            <person name="Dharamshi J."/>
            <person name="Homa F."/>
            <person name="Zaremba-Niedwiedzka K."/>
            <person name="Spang A."/>
            <person name="Wolf Y.I."/>
            <person name="Koonin E.V."/>
            <person name="Ettema T.J."/>
        </authorList>
    </citation>
    <scope>NUCLEOTIDE SEQUENCE</scope>
</reference>
<dbReference type="EMBL" id="MK500579">
    <property type="protein sequence ID" value="QBK92660.1"/>
    <property type="molecule type" value="Genomic_DNA"/>
</dbReference>
<dbReference type="GO" id="GO:0046782">
    <property type="term" value="P:regulation of viral transcription"/>
    <property type="evidence" value="ECO:0007669"/>
    <property type="project" value="InterPro"/>
</dbReference>
<dbReference type="Pfam" id="PF04947">
    <property type="entry name" value="Pox_VLTF3"/>
    <property type="match status" value="1"/>
</dbReference>
<protein>
    <submittedName>
        <fullName evidence="1">Late transcription factor 3-like protein</fullName>
    </submittedName>
</protein>
<accession>A0A481ZBY8</accession>
<name>A0A481ZBY8_9VIRU</name>
<gene>
    <name evidence="1" type="ORF">LCPAC401_02980</name>
</gene>
<sequence length="431" mass="49919">MSETSETKETDNLAHYQTKKIDTLRKFTFRKPETNKISTSTKLVALSRNIVDTKLIRVKIKSDFNILHIHTRIIKKLSVHLDTKEISDQITECEKQLTVPMSIVDKTFIKSRLNSLREKIVHIEENGSLQEYIFRTKQYVDAYKKMGALPISFCENTPISEVEQPITSGRLDIILSYLEVAKDYHSIEISYEWGNKPRCDSCGSTDIDESFGGNIICYTCSAEDEVVLNLPMYRGGTSMTRGGKNDYDDRENFKKALKKFQGKQIPKFDIDILFSKLDTYFAQRNLPLGGDVRNMPLDSRGRRGDTTKGKIQNALKKIKEPELYSEINLICSIYWGWKIPDISNLVEKMLADYDIFNSIYVSIRDKNKSSALNTEMTLYCLLRHNNFECNRGDFKIVCTTSIYRGYIQKMNMIFKIANEKYGGWIFDHSWW</sequence>
<organism evidence="1">
    <name type="scientific">Pithovirus LCPAC401</name>
    <dbReference type="NCBI Taxonomy" id="2506595"/>
    <lineage>
        <taxon>Viruses</taxon>
        <taxon>Pithoviruses</taxon>
    </lineage>
</organism>
<dbReference type="InterPro" id="IPR007031">
    <property type="entry name" value="Poxvirus_VLTF3"/>
</dbReference>